<dbReference type="Gene3D" id="2.60.40.1220">
    <property type="match status" value="1"/>
</dbReference>
<dbReference type="Pfam" id="PF13205">
    <property type="entry name" value="Big_5"/>
    <property type="match status" value="1"/>
</dbReference>
<evidence type="ECO:0000256" key="2">
    <source>
        <dbReference type="ARBA" id="ARBA00022729"/>
    </source>
</evidence>
<evidence type="ECO:0000259" key="6">
    <source>
        <dbReference type="PROSITE" id="PS51829"/>
    </source>
</evidence>
<dbReference type="InterPro" id="IPR014755">
    <property type="entry name" value="Cu-Rt/internalin_Ig-like"/>
</dbReference>
<evidence type="ECO:0000256" key="3">
    <source>
        <dbReference type="ARBA" id="ARBA00022801"/>
    </source>
</evidence>
<evidence type="ECO:0000313" key="7">
    <source>
        <dbReference type="EMBL" id="MDZ5660397.1"/>
    </source>
</evidence>
<keyword evidence="3" id="KW-0378">Hydrolase</keyword>
<feature type="chain" id="PRO_5045804792" evidence="5">
    <location>
        <begin position="34"/>
        <end position="577"/>
    </location>
</feature>
<dbReference type="RefSeq" id="WP_322422943.1">
    <property type="nucleotide sequence ID" value="NZ_JAXQPW010000001.1"/>
</dbReference>
<evidence type="ECO:0000313" key="8">
    <source>
        <dbReference type="Proteomes" id="UP001291999"/>
    </source>
</evidence>
<dbReference type="EMBL" id="JAXQPW010000001">
    <property type="protein sequence ID" value="MDZ5660397.1"/>
    <property type="molecule type" value="Genomic_DNA"/>
</dbReference>
<feature type="domain" description="P/Homo B" evidence="6">
    <location>
        <begin position="37"/>
        <end position="219"/>
    </location>
</feature>
<protein>
    <submittedName>
        <fullName evidence="7">Ig-like domain-containing protein</fullName>
    </submittedName>
</protein>
<evidence type="ECO:0000256" key="1">
    <source>
        <dbReference type="ARBA" id="ARBA00022670"/>
    </source>
</evidence>
<accession>A0ABU5K691</accession>
<feature type="signal peptide" evidence="5">
    <location>
        <begin position="1"/>
        <end position="33"/>
    </location>
</feature>
<proteinExistence type="predicted"/>
<name>A0ABU5K691_9ACTN</name>
<dbReference type="Proteomes" id="UP001291999">
    <property type="component" value="Unassembled WGS sequence"/>
</dbReference>
<evidence type="ECO:0000256" key="4">
    <source>
        <dbReference type="SAM" id="MobiDB-lite"/>
    </source>
</evidence>
<keyword evidence="8" id="KW-1185">Reference proteome</keyword>
<dbReference type="InterPro" id="IPR002884">
    <property type="entry name" value="P_dom"/>
</dbReference>
<dbReference type="Gene3D" id="2.60.120.260">
    <property type="entry name" value="Galactose-binding domain-like"/>
    <property type="match status" value="2"/>
</dbReference>
<dbReference type="PROSITE" id="PS51829">
    <property type="entry name" value="P_HOMO_B"/>
    <property type="match status" value="1"/>
</dbReference>
<dbReference type="SUPFAM" id="SSF49785">
    <property type="entry name" value="Galactose-binding domain-like"/>
    <property type="match status" value="2"/>
</dbReference>
<feature type="region of interest" description="Disordered" evidence="4">
    <location>
        <begin position="138"/>
        <end position="162"/>
    </location>
</feature>
<keyword evidence="2 5" id="KW-0732">Signal</keyword>
<dbReference type="InterPro" id="IPR008979">
    <property type="entry name" value="Galactose-bd-like_sf"/>
</dbReference>
<organism evidence="7 8">
    <name type="scientific">Nocardioides renjunii</name>
    <dbReference type="NCBI Taxonomy" id="3095075"/>
    <lineage>
        <taxon>Bacteria</taxon>
        <taxon>Bacillati</taxon>
        <taxon>Actinomycetota</taxon>
        <taxon>Actinomycetes</taxon>
        <taxon>Propionibacteriales</taxon>
        <taxon>Nocardioidaceae</taxon>
        <taxon>Nocardioides</taxon>
    </lineage>
</organism>
<reference evidence="7 8" key="1">
    <citation type="submission" date="2023-11" db="EMBL/GenBank/DDBJ databases">
        <title>Novel species in genus Nocardioides.</title>
        <authorList>
            <person name="Zhou H."/>
        </authorList>
    </citation>
    <scope>NUCLEOTIDE SEQUENCE [LARGE SCALE GENOMIC DNA]</scope>
    <source>
        <strain evidence="7 8">S-58</strain>
    </source>
</reference>
<sequence length="577" mass="59517">MTTTPRRLRLSAPSLAISLAVGLVGVLHAPAAADTTTTFGQSTKLYVGGRNNNVETTGGPLVLPNQGPASQYPSTLSVAHRGAITDVDVTLRGISHTHPDDLDVMLVGPGGQQVTLMSDAASSNDLVDANLTFSDSAGAGLPDQSAITQSEARPTDWSTDTDPFPAPAPTSDHTTSLAVFNGTDAAGTWRLYVLDDTGGDTGSIAGWSLSIDQDSTAYPSTVEVGGLPSLSDVDVRLDGLTSTYPDDLALLLVGPGGQQATLLAETGGQHVVDGVDLVLDDEAPGALPDETALASGTYQPASYFGGTVPFPDPAPVATGQTPLAAFDGTNPNGVWKLYAYDAASGDTVSIDGWSLDLAWSESQRPSGSVVIDGGAATTATPSVRLDLSASDPAPSSGLDQVRLSNDGTTFSAYQPYVTSAAWTLSAGDGVKTVYAQFRDKDGNESAVVSDTIALTSSAAPTDTSGPTATRTTPRAGARKVPVFTTVKVRASESLKAGSVTRRTVFLKGRGSANKVRAEVRYDARTRTVVLDPARALERRTTYTLTVTTGVRDVAGNAFDAKPGTPGPQALTLRFRTA</sequence>
<gene>
    <name evidence="7" type="ORF">SFC79_01360</name>
</gene>
<keyword evidence="1" id="KW-0645">Protease</keyword>
<dbReference type="Pfam" id="PF01483">
    <property type="entry name" value="P_proprotein"/>
    <property type="match status" value="1"/>
</dbReference>
<dbReference type="InterPro" id="IPR032812">
    <property type="entry name" value="SbsA_Ig"/>
</dbReference>
<evidence type="ECO:0000256" key="5">
    <source>
        <dbReference type="SAM" id="SignalP"/>
    </source>
</evidence>
<comment type="caution">
    <text evidence="7">The sequence shown here is derived from an EMBL/GenBank/DDBJ whole genome shotgun (WGS) entry which is preliminary data.</text>
</comment>